<organism evidence="1 2">
    <name type="scientific">Fluviispira sanaruensis</name>
    <dbReference type="NCBI Taxonomy" id="2493639"/>
    <lineage>
        <taxon>Bacteria</taxon>
        <taxon>Pseudomonadati</taxon>
        <taxon>Bdellovibrionota</taxon>
        <taxon>Oligoflexia</taxon>
        <taxon>Silvanigrellales</taxon>
        <taxon>Silvanigrellaceae</taxon>
        <taxon>Fluviispira</taxon>
    </lineage>
</organism>
<sequence length="161" mass="18832">MNFEYLECKDKNVINHLNKLVKNSYFSELGVFYLSFSKYDEQSKVFTSVCSSEELKQEIKARGKLKSSPVCRNNRLSSINQIITYDDITITDPSEEIEIIHRQNNGYKSLVSLNITNDNIKYSFNITSNLTLVDSRIIYFRNREIIGKYFNNLKLIFDSLK</sequence>
<gene>
    <name evidence="1" type="ORF">JCM31447_28430</name>
</gene>
<reference evidence="1 2" key="1">
    <citation type="submission" date="2018-12" db="EMBL/GenBank/DDBJ databases">
        <title>Rubrispira sanarue gen. nov., sp., nov., a member of the order Silvanigrellales, isolated from a brackish lake in Hamamatsu Japan.</title>
        <authorList>
            <person name="Maejima Y."/>
            <person name="Iino T."/>
            <person name="Muraguchi Y."/>
            <person name="Fukuda K."/>
            <person name="Nojiri H."/>
            <person name="Ohkuma M."/>
            <person name="Moriuchi R."/>
            <person name="Dohra H."/>
            <person name="Kimbara K."/>
            <person name="Shintani M."/>
        </authorList>
    </citation>
    <scope>NUCLEOTIDE SEQUENCE [LARGE SCALE GENOMIC DNA]</scope>
    <source>
        <strain evidence="1 2">RF1110005</strain>
    </source>
</reference>
<dbReference type="AlphaFoldDB" id="A0A4P2VQP0"/>
<dbReference type="EMBL" id="AP019368">
    <property type="protein sequence ID" value="BBH54379.1"/>
    <property type="molecule type" value="Genomic_DNA"/>
</dbReference>
<dbReference type="Proteomes" id="UP000291236">
    <property type="component" value="Chromosome"/>
</dbReference>
<accession>A0A4P2VQP0</accession>
<protein>
    <submittedName>
        <fullName evidence="1">Uncharacterized protein</fullName>
    </submittedName>
</protein>
<name>A0A4P2VQP0_FLUSA</name>
<evidence type="ECO:0000313" key="2">
    <source>
        <dbReference type="Proteomes" id="UP000291236"/>
    </source>
</evidence>
<dbReference type="KEGG" id="sbf:JCM31447_28430"/>
<dbReference type="RefSeq" id="WP_130612008.1">
    <property type="nucleotide sequence ID" value="NZ_AP019368.1"/>
</dbReference>
<keyword evidence="2" id="KW-1185">Reference proteome</keyword>
<evidence type="ECO:0000313" key="1">
    <source>
        <dbReference type="EMBL" id="BBH54379.1"/>
    </source>
</evidence>
<proteinExistence type="predicted"/>